<dbReference type="InterPro" id="IPR052895">
    <property type="entry name" value="HetReg/Transcr_Mod"/>
</dbReference>
<dbReference type="EMBL" id="JAZHXI010000012">
    <property type="protein sequence ID" value="KAL2065597.1"/>
    <property type="molecule type" value="Genomic_DNA"/>
</dbReference>
<dbReference type="Pfam" id="PF06985">
    <property type="entry name" value="HET"/>
    <property type="match status" value="1"/>
</dbReference>
<keyword evidence="4" id="KW-1185">Reference proteome</keyword>
<sequence>MKRYLEYDAEPKSRKRATPVRPVKNKPAFHDGGPMPSQGVARFKSLVNKVSTNLKQYKFTPIGPREDIRLLLLFRGAREKPIRCSLVPSILPSNEAAPEVTAQSYEALSYYWGDKKPTHAITITSIVGGPGALPQQKEFLIRPNLHAALVELRYEDEERWLWVDAVCIDQENQVEKTSQVSRMNEIYSEATGICIWLGVGEPNPEDTEWTFNFIREILDLNSLDDLVVNKENNHEQAKGWLAFVGLMRNRWFSRRWVVQELALAKEATVHYGNESMLWSDFADAVALFVTKQDQINKLLKKHNLVVADSIGDMKALGANTLAEASSNLFRRSKDGIILERFLSLETLVSTLLAFEATDPRDIVYAVLSLAKDTPYSNTMDAAQAASPTSEGSVPGGDLRIVPNYSKTLQEVCADFIDYCVEKSDSLDIICRHWAPSSDAEQPPLTAKAKLVMPTWVTSIDGSAFGRPEVALQGRRGGDSLVGIPGRQNRRNYNASEDLRPAVRILRDHPAAVGDIENHAPTRGEQQLNGHTENAYLGDAIPAAIVEKPLARLFARGLCLDIVDSLSPRAVSGSIMQESLEMGGLSHPMDENMVKVPDVLWRTLVADRGPNNTSAPSWYHRAFLHCLTHVTPNGDLDTEALRINPETASTMVTFLKRVQEVVWNRKFLLSKKLKLFGLAPTKAQAGDLICILFGCSVPVILRRMVSESETYYHFIGESYIHEDTLTLIKRNLSFVKLGGEIFEPSVLYIRFILCTEVRKQQELA</sequence>
<dbReference type="PANTHER" id="PTHR24148:SF64">
    <property type="entry name" value="HETEROKARYON INCOMPATIBILITY DOMAIN-CONTAINING PROTEIN"/>
    <property type="match status" value="1"/>
</dbReference>
<evidence type="ECO:0000313" key="4">
    <source>
        <dbReference type="Proteomes" id="UP001595075"/>
    </source>
</evidence>
<feature type="region of interest" description="Disordered" evidence="1">
    <location>
        <begin position="1"/>
        <end position="35"/>
    </location>
</feature>
<protein>
    <recommendedName>
        <fullName evidence="2">Heterokaryon incompatibility domain-containing protein</fullName>
    </recommendedName>
</protein>
<evidence type="ECO:0000256" key="1">
    <source>
        <dbReference type="SAM" id="MobiDB-lite"/>
    </source>
</evidence>
<dbReference type="PANTHER" id="PTHR24148">
    <property type="entry name" value="ANKYRIN REPEAT DOMAIN-CONTAINING PROTEIN 39 HOMOLOG-RELATED"/>
    <property type="match status" value="1"/>
</dbReference>
<gene>
    <name evidence="3" type="ORF">VTL71DRAFT_3267</name>
</gene>
<proteinExistence type="predicted"/>
<feature type="compositionally biased region" description="Basic and acidic residues" evidence="1">
    <location>
        <begin position="1"/>
        <end position="12"/>
    </location>
</feature>
<evidence type="ECO:0000259" key="2">
    <source>
        <dbReference type="Pfam" id="PF06985"/>
    </source>
</evidence>
<organism evidence="3 4">
    <name type="scientific">Oculimacula yallundae</name>
    <dbReference type="NCBI Taxonomy" id="86028"/>
    <lineage>
        <taxon>Eukaryota</taxon>
        <taxon>Fungi</taxon>
        <taxon>Dikarya</taxon>
        <taxon>Ascomycota</taxon>
        <taxon>Pezizomycotina</taxon>
        <taxon>Leotiomycetes</taxon>
        <taxon>Helotiales</taxon>
        <taxon>Ploettnerulaceae</taxon>
        <taxon>Oculimacula</taxon>
    </lineage>
</organism>
<evidence type="ECO:0000313" key="3">
    <source>
        <dbReference type="EMBL" id="KAL2065597.1"/>
    </source>
</evidence>
<comment type="caution">
    <text evidence="3">The sequence shown here is derived from an EMBL/GenBank/DDBJ whole genome shotgun (WGS) entry which is preliminary data.</text>
</comment>
<name>A0ABR4C7V1_9HELO</name>
<accession>A0ABR4C7V1</accession>
<feature type="domain" description="Heterokaryon incompatibility" evidence="2">
    <location>
        <begin position="105"/>
        <end position="260"/>
    </location>
</feature>
<reference evidence="3 4" key="1">
    <citation type="journal article" date="2024" name="Commun. Biol.">
        <title>Comparative genomic analysis of thermophilic fungi reveals convergent evolutionary adaptations and gene losses.</title>
        <authorList>
            <person name="Steindorff A.S."/>
            <person name="Aguilar-Pontes M.V."/>
            <person name="Robinson A.J."/>
            <person name="Andreopoulos B."/>
            <person name="LaButti K."/>
            <person name="Kuo A."/>
            <person name="Mondo S."/>
            <person name="Riley R."/>
            <person name="Otillar R."/>
            <person name="Haridas S."/>
            <person name="Lipzen A."/>
            <person name="Grimwood J."/>
            <person name="Schmutz J."/>
            <person name="Clum A."/>
            <person name="Reid I.D."/>
            <person name="Moisan M.C."/>
            <person name="Butler G."/>
            <person name="Nguyen T.T.M."/>
            <person name="Dewar K."/>
            <person name="Conant G."/>
            <person name="Drula E."/>
            <person name="Henrissat B."/>
            <person name="Hansel C."/>
            <person name="Singer S."/>
            <person name="Hutchinson M.I."/>
            <person name="de Vries R.P."/>
            <person name="Natvig D.O."/>
            <person name="Powell A.J."/>
            <person name="Tsang A."/>
            <person name="Grigoriev I.V."/>
        </authorList>
    </citation>
    <scope>NUCLEOTIDE SEQUENCE [LARGE SCALE GENOMIC DNA]</scope>
    <source>
        <strain evidence="3 4">CBS 494.80</strain>
    </source>
</reference>
<dbReference type="InterPro" id="IPR010730">
    <property type="entry name" value="HET"/>
</dbReference>
<dbReference type="Proteomes" id="UP001595075">
    <property type="component" value="Unassembled WGS sequence"/>
</dbReference>